<dbReference type="AlphaFoldDB" id="A0A9N9DH57"/>
<protein>
    <submittedName>
        <fullName evidence="1">2120_t:CDS:1</fullName>
    </submittedName>
</protein>
<dbReference type="OrthoDB" id="6247875at2759"/>
<evidence type="ECO:0000313" key="1">
    <source>
        <dbReference type="EMBL" id="CAG8635531.1"/>
    </source>
</evidence>
<reference evidence="1" key="1">
    <citation type="submission" date="2021-06" db="EMBL/GenBank/DDBJ databases">
        <authorList>
            <person name="Kallberg Y."/>
            <person name="Tangrot J."/>
            <person name="Rosling A."/>
        </authorList>
    </citation>
    <scope>NUCLEOTIDE SEQUENCE</scope>
    <source>
        <strain evidence="1">IA702</strain>
    </source>
</reference>
<evidence type="ECO:0000313" key="2">
    <source>
        <dbReference type="Proteomes" id="UP000789572"/>
    </source>
</evidence>
<name>A0A9N9DH57_9GLOM</name>
<proteinExistence type="predicted"/>
<comment type="caution">
    <text evidence="1">The sequence shown here is derived from an EMBL/GenBank/DDBJ whole genome shotgun (WGS) entry which is preliminary data.</text>
</comment>
<sequence>MRKRTVHQSRQGDILVPPFPLALPLKELMASNTTNPFFLYRRHYLAKTKDAKSVGVKKAPQKWRRESIQVRQFFIALADACKSRRKKEESEEDDDGLAQSLRQIFGITSPLSAPFIADADTNHVTSLYNLPFYPLR</sequence>
<gene>
    <name evidence="1" type="ORF">POCULU_LOCUS9136</name>
</gene>
<organism evidence="1 2">
    <name type="scientific">Paraglomus occultum</name>
    <dbReference type="NCBI Taxonomy" id="144539"/>
    <lineage>
        <taxon>Eukaryota</taxon>
        <taxon>Fungi</taxon>
        <taxon>Fungi incertae sedis</taxon>
        <taxon>Mucoromycota</taxon>
        <taxon>Glomeromycotina</taxon>
        <taxon>Glomeromycetes</taxon>
        <taxon>Paraglomerales</taxon>
        <taxon>Paraglomeraceae</taxon>
        <taxon>Paraglomus</taxon>
    </lineage>
</organism>
<accession>A0A9N9DH57</accession>
<dbReference type="EMBL" id="CAJVPJ010003128">
    <property type="protein sequence ID" value="CAG8635531.1"/>
    <property type="molecule type" value="Genomic_DNA"/>
</dbReference>
<dbReference type="Proteomes" id="UP000789572">
    <property type="component" value="Unassembled WGS sequence"/>
</dbReference>
<keyword evidence="2" id="KW-1185">Reference proteome</keyword>